<comment type="caution">
    <text evidence="2">The sequence shown here is derived from an EMBL/GenBank/DDBJ whole genome shotgun (WGS) entry which is preliminary data.</text>
</comment>
<feature type="compositionally biased region" description="Basic and acidic residues" evidence="1">
    <location>
        <begin position="1"/>
        <end position="14"/>
    </location>
</feature>
<dbReference type="SMART" id="SM01375">
    <property type="entry name" value="Dynein_light"/>
    <property type="match status" value="1"/>
</dbReference>
<dbReference type="FunCoup" id="A0A200QUY0">
    <property type="interactions" value="399"/>
</dbReference>
<dbReference type="SUPFAM" id="SSF54648">
    <property type="entry name" value="DLC"/>
    <property type="match status" value="1"/>
</dbReference>
<accession>A0A200QUY0</accession>
<dbReference type="GO" id="GO:0007017">
    <property type="term" value="P:microtubule-based process"/>
    <property type="evidence" value="ECO:0007669"/>
    <property type="project" value="InterPro"/>
</dbReference>
<dbReference type="GO" id="GO:0005868">
    <property type="term" value="C:cytoplasmic dynein complex"/>
    <property type="evidence" value="ECO:0007669"/>
    <property type="project" value="TreeGrafter"/>
</dbReference>
<dbReference type="InParanoid" id="A0A200QUY0"/>
<organism evidence="2 3">
    <name type="scientific">Macleaya cordata</name>
    <name type="common">Five-seeded plume-poppy</name>
    <name type="synonym">Bocconia cordata</name>
    <dbReference type="NCBI Taxonomy" id="56857"/>
    <lineage>
        <taxon>Eukaryota</taxon>
        <taxon>Viridiplantae</taxon>
        <taxon>Streptophyta</taxon>
        <taxon>Embryophyta</taxon>
        <taxon>Tracheophyta</taxon>
        <taxon>Spermatophyta</taxon>
        <taxon>Magnoliopsida</taxon>
        <taxon>Ranunculales</taxon>
        <taxon>Papaveraceae</taxon>
        <taxon>Papaveroideae</taxon>
        <taxon>Macleaya</taxon>
    </lineage>
</organism>
<evidence type="ECO:0000313" key="2">
    <source>
        <dbReference type="EMBL" id="OVA14252.1"/>
    </source>
</evidence>
<evidence type="ECO:0000256" key="1">
    <source>
        <dbReference type="SAM" id="MobiDB-lite"/>
    </source>
</evidence>
<dbReference type="InterPro" id="IPR001372">
    <property type="entry name" value="Dynein_light_chain_typ-1/2"/>
</dbReference>
<feature type="region of interest" description="Disordered" evidence="1">
    <location>
        <begin position="1"/>
        <end position="31"/>
    </location>
</feature>
<dbReference type="Proteomes" id="UP000195402">
    <property type="component" value="Unassembled WGS sequence"/>
</dbReference>
<reference evidence="2 3" key="1">
    <citation type="journal article" date="2017" name="Mol. Plant">
        <title>The Genome of Medicinal Plant Macleaya cordata Provides New Insights into Benzylisoquinoline Alkaloids Metabolism.</title>
        <authorList>
            <person name="Liu X."/>
            <person name="Liu Y."/>
            <person name="Huang P."/>
            <person name="Ma Y."/>
            <person name="Qing Z."/>
            <person name="Tang Q."/>
            <person name="Cao H."/>
            <person name="Cheng P."/>
            <person name="Zheng Y."/>
            <person name="Yuan Z."/>
            <person name="Zhou Y."/>
            <person name="Liu J."/>
            <person name="Tang Z."/>
            <person name="Zhuo Y."/>
            <person name="Zhang Y."/>
            <person name="Yu L."/>
            <person name="Huang J."/>
            <person name="Yang P."/>
            <person name="Peng Q."/>
            <person name="Zhang J."/>
            <person name="Jiang W."/>
            <person name="Zhang Z."/>
            <person name="Lin K."/>
            <person name="Ro D.K."/>
            <person name="Chen X."/>
            <person name="Xiong X."/>
            <person name="Shang Y."/>
            <person name="Huang S."/>
            <person name="Zeng J."/>
        </authorList>
    </citation>
    <scope>NUCLEOTIDE SEQUENCE [LARGE SCALE GENOMIC DNA]</scope>
    <source>
        <strain evidence="3">cv. BLH2017</strain>
        <tissue evidence="2">Root</tissue>
    </source>
</reference>
<dbReference type="STRING" id="56857.A0A200QUY0"/>
<dbReference type="Gene3D" id="3.30.740.10">
    <property type="entry name" value="Protein Inhibitor Of Neuronal Nitric Oxide Synthase"/>
    <property type="match status" value="1"/>
</dbReference>
<dbReference type="InterPro" id="IPR037177">
    <property type="entry name" value="DLC_sf"/>
</dbReference>
<evidence type="ECO:0000313" key="3">
    <source>
        <dbReference type="Proteomes" id="UP000195402"/>
    </source>
</evidence>
<keyword evidence="3" id="KW-1185">Reference proteome</keyword>
<dbReference type="AlphaFoldDB" id="A0A200QUY0"/>
<dbReference type="OrthoDB" id="10033309at2759"/>
<gene>
    <name evidence="2" type="ORF">BVC80_9025g35</name>
</gene>
<sequence>MEKRSTDDQNERVSRRSRRPQPPQGVGRGMNKEISGELICSSDHHHHHHQRNILGASASALSTAARPPPPTRTLSTELMKLAAVAVDLNVRIRSANMPVAMQEKAFRYTRSLLLLGDGDDHNCIKLTAPKSKSPNPSQIALAIKKEFDASYGVAWHCIVGKSFGSFVTHSPGGFLYFSVDNLSFLLFKTEVRPVLLRRTTTTL</sequence>
<dbReference type="Pfam" id="PF01221">
    <property type="entry name" value="Dynein_light"/>
    <property type="match status" value="1"/>
</dbReference>
<name>A0A200QUY0_MACCD</name>
<dbReference type="PANTHER" id="PTHR11886:SF56">
    <property type="entry name" value="OS02G0580400 PROTEIN"/>
    <property type="match status" value="1"/>
</dbReference>
<protein>
    <submittedName>
        <fullName evidence="2">Dynein light chain</fullName>
    </submittedName>
</protein>
<dbReference type="PANTHER" id="PTHR11886">
    <property type="entry name" value="DYNEIN LIGHT CHAIN"/>
    <property type="match status" value="1"/>
</dbReference>
<dbReference type="EMBL" id="MVGT01001059">
    <property type="protein sequence ID" value="OVA14252.1"/>
    <property type="molecule type" value="Genomic_DNA"/>
</dbReference>
<dbReference type="GO" id="GO:0045505">
    <property type="term" value="F:dynein intermediate chain binding"/>
    <property type="evidence" value="ECO:0007669"/>
    <property type="project" value="TreeGrafter"/>
</dbReference>
<proteinExistence type="predicted"/>